<reference evidence="3 4" key="2">
    <citation type="submission" date="2017-02" db="EMBL/GenBank/DDBJ databases">
        <title>A genome survey and senescence transcriptome analysis in Lentinula edodes.</title>
        <authorList>
            <person name="Sakamoto Y."/>
            <person name="Nakade K."/>
            <person name="Sato S."/>
            <person name="Yoshida Y."/>
            <person name="Miyazaki K."/>
            <person name="Natsume S."/>
            <person name="Konno N."/>
        </authorList>
    </citation>
    <scope>NUCLEOTIDE SEQUENCE [LARGE SCALE GENOMIC DNA]</scope>
    <source>
        <strain evidence="3 4">NBRC 111202</strain>
    </source>
</reference>
<dbReference type="EMBL" id="BDGU01000043">
    <property type="protein sequence ID" value="GAW00873.1"/>
    <property type="molecule type" value="Genomic_DNA"/>
</dbReference>
<accession>A0A1Q3E0U8</accession>
<dbReference type="SUPFAM" id="SSF53474">
    <property type="entry name" value="alpha/beta-Hydrolases"/>
    <property type="match status" value="1"/>
</dbReference>
<dbReference type="InterPro" id="IPR029058">
    <property type="entry name" value="AB_hydrolase_fold"/>
</dbReference>
<dbReference type="InterPro" id="IPR013094">
    <property type="entry name" value="AB_hydrolase_3"/>
</dbReference>
<evidence type="ECO:0000313" key="4">
    <source>
        <dbReference type="Proteomes" id="UP000188533"/>
    </source>
</evidence>
<feature type="compositionally biased region" description="Basic and acidic residues" evidence="1">
    <location>
        <begin position="317"/>
        <end position="331"/>
    </location>
</feature>
<proteinExistence type="predicted"/>
<dbReference type="Pfam" id="PF07859">
    <property type="entry name" value="Abhydrolase_3"/>
    <property type="match status" value="1"/>
</dbReference>
<feature type="region of interest" description="Disordered" evidence="1">
    <location>
        <begin position="264"/>
        <end position="288"/>
    </location>
</feature>
<organism evidence="3 4">
    <name type="scientific">Lentinula edodes</name>
    <name type="common">Shiitake mushroom</name>
    <name type="synonym">Lentinus edodes</name>
    <dbReference type="NCBI Taxonomy" id="5353"/>
    <lineage>
        <taxon>Eukaryota</taxon>
        <taxon>Fungi</taxon>
        <taxon>Dikarya</taxon>
        <taxon>Basidiomycota</taxon>
        <taxon>Agaricomycotina</taxon>
        <taxon>Agaricomycetes</taxon>
        <taxon>Agaricomycetidae</taxon>
        <taxon>Agaricales</taxon>
        <taxon>Marasmiineae</taxon>
        <taxon>Omphalotaceae</taxon>
        <taxon>Lentinula</taxon>
    </lineage>
</organism>
<dbReference type="GO" id="GO:0016787">
    <property type="term" value="F:hydrolase activity"/>
    <property type="evidence" value="ECO:0007669"/>
    <property type="project" value="UniProtKB-KW"/>
</dbReference>
<feature type="domain" description="Alpha/beta hydrolase fold-3" evidence="2">
    <location>
        <begin position="118"/>
        <end position="170"/>
    </location>
</feature>
<reference evidence="3 4" key="1">
    <citation type="submission" date="2016-08" db="EMBL/GenBank/DDBJ databases">
        <authorList>
            <consortium name="Lentinula edodes genome sequencing consortium"/>
            <person name="Sakamoto Y."/>
            <person name="Nakade K."/>
            <person name="Sato S."/>
            <person name="Yoshida Y."/>
            <person name="Miyazaki K."/>
            <person name="Natsume S."/>
            <person name="Konno N."/>
        </authorList>
    </citation>
    <scope>NUCLEOTIDE SEQUENCE [LARGE SCALE GENOMIC DNA]</scope>
    <source>
        <strain evidence="3 4">NBRC 111202</strain>
    </source>
</reference>
<gene>
    <name evidence="3" type="ORF">LENED_002427</name>
</gene>
<dbReference type="Gene3D" id="3.40.50.1820">
    <property type="entry name" value="alpha/beta hydrolase"/>
    <property type="match status" value="1"/>
</dbReference>
<evidence type="ECO:0000313" key="3">
    <source>
        <dbReference type="EMBL" id="GAW00873.1"/>
    </source>
</evidence>
<keyword evidence="3" id="KW-0378">Hydrolase</keyword>
<dbReference type="STRING" id="5353.A0A1Q3E0U8"/>
<dbReference type="Proteomes" id="UP000188533">
    <property type="component" value="Unassembled WGS sequence"/>
</dbReference>
<dbReference type="AlphaFoldDB" id="A0A1Q3E0U8"/>
<keyword evidence="4" id="KW-1185">Reference proteome</keyword>
<evidence type="ECO:0000259" key="2">
    <source>
        <dbReference type="Pfam" id="PF07859"/>
    </source>
</evidence>
<evidence type="ECO:0000256" key="1">
    <source>
        <dbReference type="SAM" id="MobiDB-lite"/>
    </source>
</evidence>
<comment type="caution">
    <text evidence="3">The sequence shown here is derived from an EMBL/GenBank/DDBJ whole genome shotgun (WGS) entry which is preliminary data.</text>
</comment>
<protein>
    <submittedName>
        <fullName evidence="3">Alpha beta-hydrolase</fullName>
    </submittedName>
</protein>
<feature type="region of interest" description="Disordered" evidence="1">
    <location>
        <begin position="306"/>
        <end position="331"/>
    </location>
</feature>
<sequence length="384" mass="42721">MLNLSKRYMSSSESLPLSSSFPSGYYPIYLALDVLESHVAGVTWGTRNPEDEPGTKELKETTFEWAPPLKESLRKGVAVDRFRRVPYKRVGCFVWRKEALNNTGSWDYTRSTEQPLRKPCKILLLGDSSGGNLALALARWIRDEQILPTPDGLLLFSPSCDTSHAFPSTHSSYIPRPHASTDYLTDTPEPRALMQRTFLGFKYRPGGTGWGQWKRGRNREGGDQMERHFHKSTTKGLALAVASVASASTSKLVRGVKDVASKSIHAGSNPVSSDIESSPHGLPPPSASLATDVIDEEEEGAHEYWPGTQEVTEEESAEGKEERERREIEEETRSLMEIIHSELGDRSSKADASSLEPSNKTRVWLTPNIAYDQFDWEGNAHSNG</sequence>
<name>A0A1Q3E0U8_LENED</name>